<sequence>MRMPQRPVRRSRRSHGGSGEPSVLIAHPSADLYGADLQLLESVTGLVDAGWRVVVAMPDTGPLQALLEQRGAEVAIARFPVLRRAYASPRGIVHLAGASGRALPALVHLVRSVDPAVIVVNTATLPWWQLLARICRVPVLVHVHEAETEDRWAIRFLLTAPLMLSTSVVVNSRSSAAAACDAVPLLRSRIRLVYNGVLGPDHQLDSAPDGPLRAVVVCRLSPRKAPDVALEAMALVRAAGVDADLEVCGTAFEGYEWFEEQLTSRAEQVPLTGHVIWSGYVSPIWPALQRAHVVLAPSLREPFGNAVVEAQLAGRPVIAAAAHGHLETVEDGETGLLVAPGDAQALADAVVRLDADPQLRLRLAQQGRRSAEARFSVARYRTEFASAVADIARRRVQLTAAEPTTSDPPATRGAATASSHR</sequence>
<feature type="domain" description="Glycosyltransferase subfamily 4-like N-terminal" evidence="5">
    <location>
        <begin position="39"/>
        <end position="197"/>
    </location>
</feature>
<dbReference type="GO" id="GO:0016757">
    <property type="term" value="F:glycosyltransferase activity"/>
    <property type="evidence" value="ECO:0007669"/>
    <property type="project" value="UniProtKB-KW"/>
</dbReference>
<accession>A0A561E878</accession>
<keyword evidence="1" id="KW-0328">Glycosyltransferase</keyword>
<evidence type="ECO:0000259" key="4">
    <source>
        <dbReference type="Pfam" id="PF00534"/>
    </source>
</evidence>
<evidence type="ECO:0000313" key="6">
    <source>
        <dbReference type="EMBL" id="TWE11822.1"/>
    </source>
</evidence>
<keyword evidence="2" id="KW-0808">Transferase</keyword>
<dbReference type="CDD" id="cd03801">
    <property type="entry name" value="GT4_PimA-like"/>
    <property type="match status" value="1"/>
</dbReference>
<feature type="region of interest" description="Disordered" evidence="3">
    <location>
        <begin position="1"/>
        <end position="23"/>
    </location>
</feature>
<protein>
    <submittedName>
        <fullName evidence="6">Uncharacterized protein</fullName>
    </submittedName>
</protein>
<evidence type="ECO:0000313" key="7">
    <source>
        <dbReference type="Proteomes" id="UP000318297"/>
    </source>
</evidence>
<dbReference type="RefSeq" id="WP_211841579.1">
    <property type="nucleotide sequence ID" value="NZ_VIVQ01000001.1"/>
</dbReference>
<dbReference type="AlphaFoldDB" id="A0A561E878"/>
<name>A0A561E878_9MICO</name>
<evidence type="ECO:0000259" key="5">
    <source>
        <dbReference type="Pfam" id="PF13439"/>
    </source>
</evidence>
<dbReference type="EMBL" id="VIVQ01000001">
    <property type="protein sequence ID" value="TWE11822.1"/>
    <property type="molecule type" value="Genomic_DNA"/>
</dbReference>
<dbReference type="Proteomes" id="UP000318297">
    <property type="component" value="Unassembled WGS sequence"/>
</dbReference>
<feature type="domain" description="Glycosyl transferase family 1" evidence="4">
    <location>
        <begin position="208"/>
        <end position="369"/>
    </location>
</feature>
<dbReference type="Pfam" id="PF13439">
    <property type="entry name" value="Glyco_transf_4"/>
    <property type="match status" value="1"/>
</dbReference>
<dbReference type="SUPFAM" id="SSF53756">
    <property type="entry name" value="UDP-Glycosyltransferase/glycogen phosphorylase"/>
    <property type="match status" value="1"/>
</dbReference>
<proteinExistence type="predicted"/>
<comment type="caution">
    <text evidence="6">The sequence shown here is derived from an EMBL/GenBank/DDBJ whole genome shotgun (WGS) entry which is preliminary data.</text>
</comment>
<dbReference type="Pfam" id="PF00534">
    <property type="entry name" value="Glycos_transf_1"/>
    <property type="match status" value="1"/>
</dbReference>
<dbReference type="InterPro" id="IPR001296">
    <property type="entry name" value="Glyco_trans_1"/>
</dbReference>
<evidence type="ECO:0000256" key="3">
    <source>
        <dbReference type="SAM" id="MobiDB-lite"/>
    </source>
</evidence>
<keyword evidence="7" id="KW-1185">Reference proteome</keyword>
<dbReference type="PANTHER" id="PTHR12526">
    <property type="entry name" value="GLYCOSYLTRANSFERASE"/>
    <property type="match status" value="1"/>
</dbReference>
<organism evidence="6 7">
    <name type="scientific">Rudaeicoccus suwonensis</name>
    <dbReference type="NCBI Taxonomy" id="657409"/>
    <lineage>
        <taxon>Bacteria</taxon>
        <taxon>Bacillati</taxon>
        <taxon>Actinomycetota</taxon>
        <taxon>Actinomycetes</taxon>
        <taxon>Micrococcales</taxon>
        <taxon>Dermacoccaceae</taxon>
        <taxon>Rudaeicoccus</taxon>
    </lineage>
</organism>
<feature type="region of interest" description="Disordered" evidence="3">
    <location>
        <begin position="399"/>
        <end position="421"/>
    </location>
</feature>
<gene>
    <name evidence="6" type="ORF">BKA23_0609</name>
</gene>
<dbReference type="InterPro" id="IPR028098">
    <property type="entry name" value="Glyco_trans_4-like_N"/>
</dbReference>
<evidence type="ECO:0000256" key="1">
    <source>
        <dbReference type="ARBA" id="ARBA00022676"/>
    </source>
</evidence>
<reference evidence="6 7" key="1">
    <citation type="submission" date="2019-06" db="EMBL/GenBank/DDBJ databases">
        <title>Sequencing the genomes of 1000 actinobacteria strains.</title>
        <authorList>
            <person name="Klenk H.-P."/>
        </authorList>
    </citation>
    <scope>NUCLEOTIDE SEQUENCE [LARGE SCALE GENOMIC DNA]</scope>
    <source>
        <strain evidence="6 7">DSM 19560</strain>
    </source>
</reference>
<evidence type="ECO:0000256" key="2">
    <source>
        <dbReference type="ARBA" id="ARBA00022679"/>
    </source>
</evidence>
<dbReference type="Gene3D" id="3.40.50.2000">
    <property type="entry name" value="Glycogen Phosphorylase B"/>
    <property type="match status" value="2"/>
</dbReference>
<dbReference type="PANTHER" id="PTHR12526:SF510">
    <property type="entry name" value="D-INOSITOL 3-PHOSPHATE GLYCOSYLTRANSFERASE"/>
    <property type="match status" value="1"/>
</dbReference>